<keyword evidence="2" id="KW-1185">Reference proteome</keyword>
<dbReference type="SUPFAM" id="SSF55781">
    <property type="entry name" value="GAF domain-like"/>
    <property type="match status" value="1"/>
</dbReference>
<gene>
    <name evidence="1" type="ORF">FCN74_08615</name>
</gene>
<evidence type="ECO:0000313" key="1">
    <source>
        <dbReference type="EMBL" id="TKS56292.1"/>
    </source>
</evidence>
<dbReference type="AlphaFoldDB" id="A0A4U5TQT5"/>
<dbReference type="Gene3D" id="3.30.450.40">
    <property type="match status" value="1"/>
</dbReference>
<accession>A0A4U5TQT5</accession>
<dbReference type="EMBL" id="SWMU01000003">
    <property type="protein sequence ID" value="TKS56292.1"/>
    <property type="molecule type" value="Genomic_DNA"/>
</dbReference>
<dbReference type="Proteomes" id="UP000306552">
    <property type="component" value="Unassembled WGS sequence"/>
</dbReference>
<reference evidence="1 2" key="1">
    <citation type="submission" date="2019-04" db="EMBL/GenBank/DDBJ databases">
        <title>Psychroflexus halotolerans sp. nov., isolated from a marine solar saltern.</title>
        <authorList>
            <person name="Feng X."/>
        </authorList>
    </citation>
    <scope>NUCLEOTIDE SEQUENCE [LARGE SCALE GENOMIC DNA]</scope>
    <source>
        <strain evidence="1 2">WDS2C27</strain>
    </source>
</reference>
<proteinExistence type="predicted"/>
<organism evidence="1 2">
    <name type="scientific">Mesohalobacter halotolerans</name>
    <dbReference type="NCBI Taxonomy" id="1883405"/>
    <lineage>
        <taxon>Bacteria</taxon>
        <taxon>Pseudomonadati</taxon>
        <taxon>Bacteroidota</taxon>
        <taxon>Flavobacteriia</taxon>
        <taxon>Flavobacteriales</taxon>
        <taxon>Flavobacteriaceae</taxon>
        <taxon>Mesohalobacter</taxon>
    </lineage>
</organism>
<protein>
    <submittedName>
        <fullName evidence="1">GAF domain-containing protein</fullName>
    </submittedName>
</protein>
<name>A0A4U5TQT5_9FLAO</name>
<sequence length="791" mass="93256">MDYNYPFKVRINFKSIFEHFENRLKKEDNPLAKKYIEQFLEYFEQYPVLKESIDDFNIIKKYETQISYLFDDLFPNMLSENEIKAASIPYRHFVFNKSKRLQKILDNAGSDFELKIRNFDFKQNYIHACVLILNHYYGYDIDFFRPIYYDIPDKNGNIRHYRLFINADFVELSKTKSAPEINDDIVSELLNNADNLALWQKKFPPNSYNFDGFTILNITDVTIDEEISKFKSILLQGAIDHPEFTSKLRRIFRNIFQLEDLDFGFSIYDEESKNFYRVSQSINSFILDSDLSRNCNSAMCSNTLHQLVENQKHFSIPDLEIYAENTNNDKLSQTLLSKGFKSCLLTPITKNKKLLGVLGLVSKKKNALNIINAEKLEDFIPNLLLAIERGIEHKENLIKAIIQQECTSIHESVEWKFEEEAQKLLEARQQKQNATFSDIKFDNVYPLFGQIDIVKSSNTRNAAIQRDLSIQLNKLLDILNYAFEHSPIMVYEQLKFRIEELLEDVNKNFNTSTEQKITAFIFNDIHPVLEQIKHDLPNSREVISKYKTMQDDSSGLVYQERKVYDDTVNYINKELACMIDHKQQHAQEIFPHYFERFKTDGIEHNMYIGKSISQNKNFSKVMLQNLRLWQMQTMCEMENLFYNVQKDNDFQLEAASLILVYNSTLSIRYRVDEKKFDIDGAYNARYEIAKKRIDKAFIKNTEERITQKGKLVIIYSQKEDAIEYQQYIKYLQNKQFLGQEVEQLELEDLQGISGLKALRVNILYNVSKNDKPMTYEDISKVITSSKRPQQN</sequence>
<dbReference type="OrthoDB" id="627374at2"/>
<evidence type="ECO:0000313" key="2">
    <source>
        <dbReference type="Proteomes" id="UP000306552"/>
    </source>
</evidence>
<dbReference type="InterPro" id="IPR029016">
    <property type="entry name" value="GAF-like_dom_sf"/>
</dbReference>
<comment type="caution">
    <text evidence="1">The sequence shown here is derived from an EMBL/GenBank/DDBJ whole genome shotgun (WGS) entry which is preliminary data.</text>
</comment>